<keyword evidence="2" id="KW-1185">Reference proteome</keyword>
<accession>A0AAV9HCU3</accession>
<gene>
    <name evidence="1" type="ORF">QBC42DRAFT_156663</name>
</gene>
<sequence length="178" mass="19622">PILPPSAKKGAIPCPGKTFILTDANMMTMPSSPAYRWKRQTQFPSPGQSFMITDRACEHALSLQNGNLKLISLAATNPFGTAGCWVWECVESNGWLGFKNWASGTYLGHNGSAQVLWAERKHHKGHEQFCVRQVDGGYVLLMESWGKLGKVGAAIHKDGPQWKVVLEGTPVVWNFVKV</sequence>
<dbReference type="PANTHER" id="PTHR39697">
    <property type="entry name" value="RICIN B LECTIN DOMAIN-CONTAINING PROTEIN-RELATED"/>
    <property type="match status" value="1"/>
</dbReference>
<reference evidence="1" key="2">
    <citation type="submission" date="2023-06" db="EMBL/GenBank/DDBJ databases">
        <authorList>
            <consortium name="Lawrence Berkeley National Laboratory"/>
            <person name="Mondo S.J."/>
            <person name="Hensen N."/>
            <person name="Bonometti L."/>
            <person name="Westerberg I."/>
            <person name="Brannstrom I.O."/>
            <person name="Guillou S."/>
            <person name="Cros-Aarteil S."/>
            <person name="Calhoun S."/>
            <person name="Haridas S."/>
            <person name="Kuo A."/>
            <person name="Pangilinan J."/>
            <person name="Riley R."/>
            <person name="Labutti K."/>
            <person name="Andreopoulos B."/>
            <person name="Lipzen A."/>
            <person name="Chen C."/>
            <person name="Yanf M."/>
            <person name="Daum C."/>
            <person name="Ng V."/>
            <person name="Clum A."/>
            <person name="Steindorff A."/>
            <person name="Ohm R."/>
            <person name="Martin F."/>
            <person name="Silar P."/>
            <person name="Natvig D."/>
            <person name="Lalanne C."/>
            <person name="Gautier V."/>
            <person name="Ament-Velasquez S.L."/>
            <person name="Kruys A."/>
            <person name="Hutchinson M.I."/>
            <person name="Powell A.J."/>
            <person name="Barry K."/>
            <person name="Miller A.N."/>
            <person name="Grigoriev I.V."/>
            <person name="Debuchy R."/>
            <person name="Gladieux P."/>
            <person name="Thoren M.H."/>
            <person name="Johannesson H."/>
        </authorList>
    </citation>
    <scope>NUCLEOTIDE SEQUENCE</scope>
    <source>
        <strain evidence="1">PSN324</strain>
    </source>
</reference>
<protein>
    <recommendedName>
        <fullName evidence="3">C-type lectin domain-containing protein</fullName>
    </recommendedName>
</protein>
<proteinExistence type="predicted"/>
<evidence type="ECO:0000313" key="1">
    <source>
        <dbReference type="EMBL" id="KAK4458621.1"/>
    </source>
</evidence>
<organism evidence="1 2">
    <name type="scientific">Cladorrhinum samala</name>
    <dbReference type="NCBI Taxonomy" id="585594"/>
    <lineage>
        <taxon>Eukaryota</taxon>
        <taxon>Fungi</taxon>
        <taxon>Dikarya</taxon>
        <taxon>Ascomycota</taxon>
        <taxon>Pezizomycotina</taxon>
        <taxon>Sordariomycetes</taxon>
        <taxon>Sordariomycetidae</taxon>
        <taxon>Sordariales</taxon>
        <taxon>Podosporaceae</taxon>
        <taxon>Cladorrhinum</taxon>
    </lineage>
</organism>
<evidence type="ECO:0008006" key="3">
    <source>
        <dbReference type="Google" id="ProtNLM"/>
    </source>
</evidence>
<evidence type="ECO:0000313" key="2">
    <source>
        <dbReference type="Proteomes" id="UP001321749"/>
    </source>
</evidence>
<reference evidence="1" key="1">
    <citation type="journal article" date="2023" name="Mol. Phylogenet. Evol.">
        <title>Genome-scale phylogeny and comparative genomics of the fungal order Sordariales.</title>
        <authorList>
            <person name="Hensen N."/>
            <person name="Bonometti L."/>
            <person name="Westerberg I."/>
            <person name="Brannstrom I.O."/>
            <person name="Guillou S."/>
            <person name="Cros-Aarteil S."/>
            <person name="Calhoun S."/>
            <person name="Haridas S."/>
            <person name="Kuo A."/>
            <person name="Mondo S."/>
            <person name="Pangilinan J."/>
            <person name="Riley R."/>
            <person name="LaButti K."/>
            <person name="Andreopoulos B."/>
            <person name="Lipzen A."/>
            <person name="Chen C."/>
            <person name="Yan M."/>
            <person name="Daum C."/>
            <person name="Ng V."/>
            <person name="Clum A."/>
            <person name="Steindorff A."/>
            <person name="Ohm R.A."/>
            <person name="Martin F."/>
            <person name="Silar P."/>
            <person name="Natvig D.O."/>
            <person name="Lalanne C."/>
            <person name="Gautier V."/>
            <person name="Ament-Velasquez S.L."/>
            <person name="Kruys A."/>
            <person name="Hutchinson M.I."/>
            <person name="Powell A.J."/>
            <person name="Barry K."/>
            <person name="Miller A.N."/>
            <person name="Grigoriev I.V."/>
            <person name="Debuchy R."/>
            <person name="Gladieux P."/>
            <person name="Hiltunen Thoren M."/>
            <person name="Johannesson H."/>
        </authorList>
    </citation>
    <scope>NUCLEOTIDE SEQUENCE</scope>
    <source>
        <strain evidence="1">PSN324</strain>
    </source>
</reference>
<feature type="non-terminal residue" evidence="1">
    <location>
        <position position="1"/>
    </location>
</feature>
<name>A0AAV9HCU3_9PEZI</name>
<comment type="caution">
    <text evidence="1">The sequence shown here is derived from an EMBL/GenBank/DDBJ whole genome shotgun (WGS) entry which is preliminary data.</text>
</comment>
<dbReference type="EMBL" id="MU865062">
    <property type="protein sequence ID" value="KAK4458621.1"/>
    <property type="molecule type" value="Genomic_DNA"/>
</dbReference>
<dbReference type="AlphaFoldDB" id="A0AAV9HCU3"/>
<feature type="non-terminal residue" evidence="1">
    <location>
        <position position="178"/>
    </location>
</feature>
<dbReference type="Proteomes" id="UP001321749">
    <property type="component" value="Unassembled WGS sequence"/>
</dbReference>
<dbReference type="PANTHER" id="PTHR39697:SF1">
    <property type="entry name" value="RICIN B LECTIN DOMAIN-CONTAINING PROTEIN"/>
    <property type="match status" value="1"/>
</dbReference>